<dbReference type="Proteomes" id="UP000006729">
    <property type="component" value="Chromosome 10"/>
</dbReference>
<feature type="domain" description="E2 binding" evidence="12">
    <location>
        <begin position="344"/>
        <end position="435"/>
    </location>
</feature>
<dbReference type="FunFam" id="3.40.50.720:FF:000308">
    <property type="entry name" value="NEDD8-activating enzyme E1 catalytic subunit"/>
    <property type="match status" value="1"/>
</dbReference>
<evidence type="ECO:0000256" key="9">
    <source>
        <dbReference type="ARBA" id="ARBA00024626"/>
    </source>
</evidence>
<dbReference type="FunCoup" id="B9HY52">
    <property type="interactions" value="5564"/>
</dbReference>
<evidence type="ECO:0000313" key="13">
    <source>
        <dbReference type="EMBL" id="PNT14461.1"/>
    </source>
</evidence>
<dbReference type="SMR" id="B9HY52"/>
<evidence type="ECO:0000259" key="12">
    <source>
        <dbReference type="SMART" id="SM01181"/>
    </source>
</evidence>
<evidence type="ECO:0000256" key="5">
    <source>
        <dbReference type="ARBA" id="ARBA00022741"/>
    </source>
</evidence>
<dbReference type="InterPro" id="IPR030468">
    <property type="entry name" value="Uba3_N"/>
</dbReference>
<dbReference type="EMBL" id="CM009299">
    <property type="protein sequence ID" value="PNT14461.1"/>
    <property type="molecule type" value="Genomic_DNA"/>
</dbReference>
<dbReference type="SUPFAM" id="SSF69572">
    <property type="entry name" value="Activating enzymes of the ubiquitin-like proteins"/>
    <property type="match status" value="1"/>
</dbReference>
<dbReference type="Pfam" id="PF08825">
    <property type="entry name" value="E2_bind"/>
    <property type="match status" value="1"/>
</dbReference>
<accession>B9HY52</accession>
<evidence type="ECO:0000256" key="8">
    <source>
        <dbReference type="ARBA" id="ARBA00023624"/>
    </source>
</evidence>
<comment type="similarity">
    <text evidence="2 11">Belongs to the ubiquitin-activating E1 family. UBA3 subfamily.</text>
</comment>
<dbReference type="Gene3D" id="1.10.10.520">
    <property type="entry name" value="Ubiquitin activating enzymes (Uba3). Chain: B, domain 2"/>
    <property type="match status" value="1"/>
</dbReference>
<dbReference type="InterPro" id="IPR033127">
    <property type="entry name" value="UBQ-activ_enz_E1_Cys_AS"/>
</dbReference>
<dbReference type="GO" id="GO:0005737">
    <property type="term" value="C:cytoplasm"/>
    <property type="evidence" value="ECO:0000318"/>
    <property type="project" value="GO_Central"/>
</dbReference>
<keyword evidence="7 11" id="KW-0067">ATP-binding</keyword>
<reference evidence="13 14" key="1">
    <citation type="journal article" date="2006" name="Science">
        <title>The genome of black cottonwood, Populus trichocarpa (Torr. &amp; Gray).</title>
        <authorList>
            <person name="Tuskan G.A."/>
            <person name="Difazio S."/>
            <person name="Jansson S."/>
            <person name="Bohlmann J."/>
            <person name="Grigoriev I."/>
            <person name="Hellsten U."/>
            <person name="Putnam N."/>
            <person name="Ralph S."/>
            <person name="Rombauts S."/>
            <person name="Salamov A."/>
            <person name="Schein J."/>
            <person name="Sterck L."/>
            <person name="Aerts A."/>
            <person name="Bhalerao R.R."/>
            <person name="Bhalerao R.P."/>
            <person name="Blaudez D."/>
            <person name="Boerjan W."/>
            <person name="Brun A."/>
            <person name="Brunner A."/>
            <person name="Busov V."/>
            <person name="Campbell M."/>
            <person name="Carlson J."/>
            <person name="Chalot M."/>
            <person name="Chapman J."/>
            <person name="Chen G.L."/>
            <person name="Cooper D."/>
            <person name="Coutinho P.M."/>
            <person name="Couturier J."/>
            <person name="Covert S."/>
            <person name="Cronk Q."/>
            <person name="Cunningham R."/>
            <person name="Davis J."/>
            <person name="Degroeve S."/>
            <person name="Dejardin A."/>
            <person name="Depamphilis C."/>
            <person name="Detter J."/>
            <person name="Dirks B."/>
            <person name="Dubchak I."/>
            <person name="Duplessis S."/>
            <person name="Ehlting J."/>
            <person name="Ellis B."/>
            <person name="Gendler K."/>
            <person name="Goodstein D."/>
            <person name="Gribskov M."/>
            <person name="Grimwood J."/>
            <person name="Groover A."/>
            <person name="Gunter L."/>
            <person name="Hamberger B."/>
            <person name="Heinze B."/>
            <person name="Helariutta Y."/>
            <person name="Henrissat B."/>
            <person name="Holligan D."/>
            <person name="Holt R."/>
            <person name="Huang W."/>
            <person name="Islam-Faridi N."/>
            <person name="Jones S."/>
            <person name="Jones-Rhoades M."/>
            <person name="Jorgensen R."/>
            <person name="Joshi C."/>
            <person name="Kangasjarvi J."/>
            <person name="Karlsson J."/>
            <person name="Kelleher C."/>
            <person name="Kirkpatrick R."/>
            <person name="Kirst M."/>
            <person name="Kohler A."/>
            <person name="Kalluri U."/>
            <person name="Larimer F."/>
            <person name="Leebens-Mack J."/>
            <person name="Leple J.C."/>
            <person name="Locascio P."/>
            <person name="Lou Y."/>
            <person name="Lucas S."/>
            <person name="Martin F."/>
            <person name="Montanini B."/>
            <person name="Napoli C."/>
            <person name="Nelson D.R."/>
            <person name="Nelson C."/>
            <person name="Nieminen K."/>
            <person name="Nilsson O."/>
            <person name="Pereda V."/>
            <person name="Peter G."/>
            <person name="Philippe R."/>
            <person name="Pilate G."/>
            <person name="Poliakov A."/>
            <person name="Razumovskaya J."/>
            <person name="Richardson P."/>
            <person name="Rinaldi C."/>
            <person name="Ritland K."/>
            <person name="Rouze P."/>
            <person name="Ryaboy D."/>
            <person name="Schmutz J."/>
            <person name="Schrader J."/>
            <person name="Segerman B."/>
            <person name="Shin H."/>
            <person name="Siddiqui A."/>
            <person name="Sterky F."/>
            <person name="Terry A."/>
            <person name="Tsai C.J."/>
            <person name="Uberbacher E."/>
            <person name="Unneberg P."/>
            <person name="Vahala J."/>
            <person name="Wall K."/>
            <person name="Wessler S."/>
            <person name="Yang G."/>
            <person name="Yin T."/>
            <person name="Douglas C."/>
            <person name="Marra M."/>
            <person name="Sandberg G."/>
            <person name="Van de Peer Y."/>
            <person name="Rokhsar D."/>
        </authorList>
    </citation>
    <scope>NUCLEOTIDE SEQUENCE [LARGE SCALE GENOMIC DNA]</scope>
    <source>
        <strain evidence="14">cv. Nisqually</strain>
    </source>
</reference>
<dbReference type="InterPro" id="IPR000594">
    <property type="entry name" value="ThiF_NAD_FAD-bd"/>
</dbReference>
<dbReference type="InParanoid" id="B9HY52"/>
<dbReference type="Gene3D" id="3.40.50.720">
    <property type="entry name" value="NAD(P)-binding Rossmann-like Domain"/>
    <property type="match status" value="1"/>
</dbReference>
<evidence type="ECO:0000256" key="6">
    <source>
        <dbReference type="ARBA" id="ARBA00022786"/>
    </source>
</evidence>
<gene>
    <name evidence="13" type="ORF">POPTR_010G031900</name>
</gene>
<dbReference type="InterPro" id="IPR000011">
    <property type="entry name" value="UBQ/SUMO-activ_enz_E1-like"/>
</dbReference>
<dbReference type="PROSITE" id="PS00865">
    <property type="entry name" value="UBIQUITIN_ACTIVAT_2"/>
    <property type="match status" value="1"/>
</dbReference>
<evidence type="ECO:0000256" key="3">
    <source>
        <dbReference type="ARBA" id="ARBA00015203"/>
    </source>
</evidence>
<organism evidence="13 14">
    <name type="scientific">Populus trichocarpa</name>
    <name type="common">Western balsam poplar</name>
    <name type="synonym">Populus balsamifera subsp. trichocarpa</name>
    <dbReference type="NCBI Taxonomy" id="3694"/>
    <lineage>
        <taxon>Eukaryota</taxon>
        <taxon>Viridiplantae</taxon>
        <taxon>Streptophyta</taxon>
        <taxon>Embryophyta</taxon>
        <taxon>Tracheophyta</taxon>
        <taxon>Spermatophyta</taxon>
        <taxon>Magnoliopsida</taxon>
        <taxon>eudicotyledons</taxon>
        <taxon>Gunneridae</taxon>
        <taxon>Pentapetalae</taxon>
        <taxon>rosids</taxon>
        <taxon>fabids</taxon>
        <taxon>Malpighiales</taxon>
        <taxon>Salicaceae</taxon>
        <taxon>Saliceae</taxon>
        <taxon>Populus</taxon>
    </lineage>
</organism>
<dbReference type="GO" id="GO:0045116">
    <property type="term" value="P:protein neddylation"/>
    <property type="evidence" value="ECO:0000318"/>
    <property type="project" value="GO_Central"/>
</dbReference>
<keyword evidence="14" id="KW-1185">Reference proteome</keyword>
<comment type="catalytic activity">
    <reaction evidence="9 11">
        <text>ATP + [NEDD8 protein] + [E1 NEDD8-activating enzyme]-L-cysteine = AMP + diphosphate + [E1 NEDD8-activating enzyme]-S-[NEDD8 protein]-yl-L-cysteine.</text>
        <dbReference type="EC" id="6.2.1.64"/>
    </reaction>
</comment>
<evidence type="ECO:0000256" key="7">
    <source>
        <dbReference type="ARBA" id="ARBA00022840"/>
    </source>
</evidence>
<evidence type="ECO:0000313" key="14">
    <source>
        <dbReference type="Proteomes" id="UP000006729"/>
    </source>
</evidence>
<dbReference type="FunFam" id="3.10.290.20:FF:000006">
    <property type="entry name" value="NEDD8-activating enzyme E1 catalytic subunit"/>
    <property type="match status" value="1"/>
</dbReference>
<dbReference type="PRINTS" id="PR01849">
    <property type="entry name" value="UBIQUITINACT"/>
</dbReference>
<dbReference type="Gene3D" id="3.10.290.20">
    <property type="entry name" value="Ubiquitin-like 2 activating enzyme e1b. Chain: B, domain 3"/>
    <property type="match status" value="1"/>
</dbReference>
<evidence type="ECO:0000256" key="1">
    <source>
        <dbReference type="ARBA" id="ARBA00005032"/>
    </source>
</evidence>
<dbReference type="Pfam" id="PF00899">
    <property type="entry name" value="ThiF"/>
    <property type="match status" value="1"/>
</dbReference>
<evidence type="ECO:0000256" key="11">
    <source>
        <dbReference type="RuleBase" id="RU368009"/>
    </source>
</evidence>
<protein>
    <recommendedName>
        <fullName evidence="3 11">NEDD8-activating enzyme E1 catalytic subunit</fullName>
        <ecNumber evidence="8 11">6.2.1.64</ecNumber>
    </recommendedName>
</protein>
<keyword evidence="4 11" id="KW-0436">Ligase</keyword>
<dbReference type="OrthoDB" id="10255449at2759"/>
<dbReference type="eggNOG" id="KOG2015">
    <property type="taxonomic scope" value="Eukaryota"/>
</dbReference>
<dbReference type="GO" id="GO:0019781">
    <property type="term" value="F:NEDD8 activating enzyme activity"/>
    <property type="evidence" value="ECO:0000318"/>
    <property type="project" value="GO_Central"/>
</dbReference>
<comment type="pathway">
    <text evidence="1 11">Protein modification; protein neddylation.</text>
</comment>
<dbReference type="InterPro" id="IPR045886">
    <property type="entry name" value="ThiF/MoeB/HesA"/>
</dbReference>
<evidence type="ECO:0000256" key="4">
    <source>
        <dbReference type="ARBA" id="ARBA00022598"/>
    </source>
</evidence>
<dbReference type="Gramene" id="Potri.010G031900.1.v4.1">
    <property type="protein sequence ID" value="Potri.010G031900.1.v4.1"/>
    <property type="gene ID" value="Potri.010G031900.v4.1"/>
</dbReference>
<name>B9HY52_POPTR</name>
<dbReference type="SMART" id="SM01181">
    <property type="entry name" value="E2_bind"/>
    <property type="match status" value="1"/>
</dbReference>
<keyword evidence="5 11" id="KW-0547">Nucleotide-binding</keyword>
<dbReference type="PANTHER" id="PTHR10953:SF6">
    <property type="entry name" value="NEDD8-ACTIVATING ENZYME E1 CATALYTIC SUBUNIT"/>
    <property type="match status" value="1"/>
</dbReference>
<dbReference type="CDD" id="cd01488">
    <property type="entry name" value="Uba3_RUB"/>
    <property type="match status" value="1"/>
</dbReference>
<dbReference type="InterPro" id="IPR035985">
    <property type="entry name" value="Ubiquitin-activating_enz"/>
</dbReference>
<proteinExistence type="inferred from homology"/>
<dbReference type="InterPro" id="IPR014929">
    <property type="entry name" value="E2-binding"/>
</dbReference>
<dbReference type="HOGENOM" id="CLU_013325_13_1_1"/>
<evidence type="ECO:0000256" key="2">
    <source>
        <dbReference type="ARBA" id="ARBA00006310"/>
    </source>
</evidence>
<dbReference type="UniPathway" id="UPA00885"/>
<dbReference type="PANTHER" id="PTHR10953">
    <property type="entry name" value="UBIQUITIN-ACTIVATING ENZYME E1"/>
    <property type="match status" value="1"/>
</dbReference>
<dbReference type="OMA" id="HIIEYVI"/>
<dbReference type="InterPro" id="IPR023318">
    <property type="entry name" value="Ub_act_enz_dom_a_sf"/>
</dbReference>
<keyword evidence="6 11" id="KW-0833">Ubl conjugation pathway</keyword>
<dbReference type="GO" id="GO:0005524">
    <property type="term" value="F:ATP binding"/>
    <property type="evidence" value="ECO:0007669"/>
    <property type="project" value="UniProtKB-UniRule"/>
</dbReference>
<evidence type="ECO:0000256" key="10">
    <source>
        <dbReference type="PROSITE-ProRule" id="PRU10132"/>
    </source>
</evidence>
<sequence>MADSTVQQSRSRDLDKLLLRPGNLVAPTFESGVQLRDDLQEYARLLVIGAGGLGCELLKDLALSGFKNLEVIDMDRIEVTNLNRQFLFRLEDVGKPKAEVAAKRVMERVSGVNIVPHFCRIEDKEIDFYKDFSIIVLGLDSVEARSYINAVACGFLEYDSDDNPLEETVKPMVDGGTEGFKGHARVIMPGSTPCFECTIWLFPPQVKFPLCTLAETPRTAAHCIEYAHLIKWDEVHSGKTFDPDDPEHMKWVYTEAVKRAELFGIQGVTYSLTQGVVKNIIPAIASTNAIISAACTLETLKLASGCSKTLSNYLTYNGVEGLHIKVTEFVRDKDCLVCGPGVLIELDTSVTLQKFIDMLEEHPKLLLSKASVRHQTMNLYMQAPPVLEEMTRSNLGLPLFELMGKVSKDIVLVTGTSSKDDKKTSCLRKLCLVFKGQDAVTDMDMAVGA</sequence>
<dbReference type="GO" id="GO:0005634">
    <property type="term" value="C:nucleus"/>
    <property type="evidence" value="ECO:0000318"/>
    <property type="project" value="GO_Central"/>
</dbReference>
<dbReference type="KEGG" id="pop:7497959"/>
<dbReference type="AlphaFoldDB" id="B9HY52"/>
<dbReference type="STRING" id="3694.B9HY52"/>
<comment type="function">
    <text evidence="11">Catalytic subunit of the dimeric E1 enzyme, which activates NEDD8.</text>
</comment>
<dbReference type="FunFam" id="1.10.10.520:FF:000001">
    <property type="entry name" value="NEDD8-activating enzyme E1 catalytic subunit"/>
    <property type="match status" value="1"/>
</dbReference>
<dbReference type="EC" id="6.2.1.64" evidence="8 11"/>
<feature type="active site" description="Glycyl thioester intermediate" evidence="10">
    <location>
        <position position="211"/>
    </location>
</feature>